<keyword evidence="1" id="KW-0175">Coiled coil</keyword>
<sequence>MKEAEGSKARARGSLVARGDSYDVAMLWDQDEVRLTLAQSGGVERWSGCFDAQYIEEVTKKTGNSKKFAVFLQMLQAAIEQQDNSVYLDVLTCSDLRALKHRKNALSDDTASAESAQTLRSPKRYLILTYAAQFDRVHYPLPLSVEETAGSSRSQDANACALPSWQQRSSGERLALMSDPTSQPVQRLHQLQQEKEEIQAAYERLLADTSRKLAKMRRKCDGLTADLQAQTDRASALQVELVASRSSDRSLAHVQAKLQRLEQERREERNDLQHAYDKHKRELVLLNAELNRSKREAERSRRHARQLEAELKILQRRAAATRVARGFKEKLSRLLGGKCIHDCVTQCLKNQLARPLRREWICQRLSRRLAFVVASFFCSQLQRTKRAPFAELICRAQSLSFTVKSERARHTNKGIESIDIEANSRSAKINAATDSQKENLDVVDRVRCARFESGVAPALDVTQDIRDIDRRLSALQSYLKTAKGSQ</sequence>
<dbReference type="Proteomes" id="UP001515480">
    <property type="component" value="Unassembled WGS sequence"/>
</dbReference>
<evidence type="ECO:0008006" key="5">
    <source>
        <dbReference type="Google" id="ProtNLM"/>
    </source>
</evidence>
<proteinExistence type="predicted"/>
<dbReference type="EMBL" id="JBGBPQ010000016">
    <property type="protein sequence ID" value="KAL1508159.1"/>
    <property type="molecule type" value="Genomic_DNA"/>
</dbReference>
<accession>A0AB34IYW5</accession>
<organism evidence="2 4">
    <name type="scientific">Prymnesium parvum</name>
    <name type="common">Toxic golden alga</name>
    <dbReference type="NCBI Taxonomy" id="97485"/>
    <lineage>
        <taxon>Eukaryota</taxon>
        <taxon>Haptista</taxon>
        <taxon>Haptophyta</taxon>
        <taxon>Prymnesiophyceae</taxon>
        <taxon>Prymnesiales</taxon>
        <taxon>Prymnesiaceae</taxon>
        <taxon>Prymnesium</taxon>
    </lineage>
</organism>
<gene>
    <name evidence="2" type="ORF">AB1Y20_004280</name>
    <name evidence="3" type="ORF">AB1Y20_004314</name>
</gene>
<keyword evidence="4" id="KW-1185">Reference proteome</keyword>
<evidence type="ECO:0000313" key="2">
    <source>
        <dbReference type="EMBL" id="KAL1508159.1"/>
    </source>
</evidence>
<dbReference type="InterPro" id="IPR049733">
    <property type="entry name" value="CCDC61_N"/>
</dbReference>
<dbReference type="EMBL" id="JBGBPQ010000016">
    <property type="protein sequence ID" value="KAL1508194.1"/>
    <property type="molecule type" value="Genomic_DNA"/>
</dbReference>
<protein>
    <recommendedName>
        <fullName evidence="5">Coiled-coil domain-containing protein 61</fullName>
    </recommendedName>
</protein>
<comment type="caution">
    <text evidence="2">The sequence shown here is derived from an EMBL/GenBank/DDBJ whole genome shotgun (WGS) entry which is preliminary data.</text>
</comment>
<evidence type="ECO:0000313" key="3">
    <source>
        <dbReference type="EMBL" id="KAL1508194.1"/>
    </source>
</evidence>
<evidence type="ECO:0000256" key="1">
    <source>
        <dbReference type="SAM" id="Coils"/>
    </source>
</evidence>
<evidence type="ECO:0000313" key="4">
    <source>
        <dbReference type="Proteomes" id="UP001515480"/>
    </source>
</evidence>
<reference evidence="2 4" key="1">
    <citation type="journal article" date="2024" name="Science">
        <title>Giant polyketide synthase enzymes in the biosynthesis of giant marine polyether toxins.</title>
        <authorList>
            <person name="Fallon T.R."/>
            <person name="Shende V.V."/>
            <person name="Wierzbicki I.H."/>
            <person name="Pendleton A.L."/>
            <person name="Watervoot N.F."/>
            <person name="Auber R.P."/>
            <person name="Gonzalez D.J."/>
            <person name="Wisecaver J.H."/>
            <person name="Moore B.S."/>
        </authorList>
    </citation>
    <scope>NUCLEOTIDE SEQUENCE [LARGE SCALE GENOMIC DNA]</scope>
    <source>
        <strain evidence="2 4">12B1</strain>
    </source>
</reference>
<dbReference type="AlphaFoldDB" id="A0AB34IYW5"/>
<feature type="coiled-coil region" evidence="1">
    <location>
        <begin position="188"/>
        <end position="324"/>
    </location>
</feature>
<dbReference type="CDD" id="cd22284">
    <property type="entry name" value="HD_CCDC61_N"/>
    <property type="match status" value="1"/>
</dbReference>
<name>A0AB34IYW5_PRYPA</name>